<evidence type="ECO:0000313" key="1">
    <source>
        <dbReference type="EMBL" id="KAI0031912.1"/>
    </source>
</evidence>
<reference evidence="1" key="1">
    <citation type="submission" date="2021-02" db="EMBL/GenBank/DDBJ databases">
        <authorList>
            <consortium name="DOE Joint Genome Institute"/>
            <person name="Ahrendt S."/>
            <person name="Looney B.P."/>
            <person name="Miyauchi S."/>
            <person name="Morin E."/>
            <person name="Drula E."/>
            <person name="Courty P.E."/>
            <person name="Chicoki N."/>
            <person name="Fauchery L."/>
            <person name="Kohler A."/>
            <person name="Kuo A."/>
            <person name="Labutti K."/>
            <person name="Pangilinan J."/>
            <person name="Lipzen A."/>
            <person name="Riley R."/>
            <person name="Andreopoulos W."/>
            <person name="He G."/>
            <person name="Johnson J."/>
            <person name="Barry K.W."/>
            <person name="Grigoriev I.V."/>
            <person name="Nagy L."/>
            <person name="Hibbett D."/>
            <person name="Henrissat B."/>
            <person name="Matheny P.B."/>
            <person name="Labbe J."/>
            <person name="Martin F."/>
        </authorList>
    </citation>
    <scope>NUCLEOTIDE SEQUENCE</scope>
    <source>
        <strain evidence="1">EC-137</strain>
    </source>
</reference>
<comment type="caution">
    <text evidence="1">The sequence shown here is derived from an EMBL/GenBank/DDBJ whole genome shotgun (WGS) entry which is preliminary data.</text>
</comment>
<dbReference type="Proteomes" id="UP000814128">
    <property type="component" value="Unassembled WGS sequence"/>
</dbReference>
<accession>A0ACB8QJS3</accession>
<gene>
    <name evidence="1" type="ORF">K488DRAFT_86356</name>
</gene>
<protein>
    <submittedName>
        <fullName evidence="1">Uncharacterized protein</fullName>
    </submittedName>
</protein>
<keyword evidence="2" id="KW-1185">Reference proteome</keyword>
<dbReference type="EMBL" id="MU273563">
    <property type="protein sequence ID" value="KAI0031912.1"/>
    <property type="molecule type" value="Genomic_DNA"/>
</dbReference>
<organism evidence="1 2">
    <name type="scientific">Vararia minispora EC-137</name>
    <dbReference type="NCBI Taxonomy" id="1314806"/>
    <lineage>
        <taxon>Eukaryota</taxon>
        <taxon>Fungi</taxon>
        <taxon>Dikarya</taxon>
        <taxon>Basidiomycota</taxon>
        <taxon>Agaricomycotina</taxon>
        <taxon>Agaricomycetes</taxon>
        <taxon>Russulales</taxon>
        <taxon>Lachnocladiaceae</taxon>
        <taxon>Vararia</taxon>
    </lineage>
</organism>
<name>A0ACB8QJS3_9AGAM</name>
<sequence length="386" mass="42045">MTVPEIFRDAHSVVRSAEQTNNMLRCCANRALERQVDAEVEEHEGHGVDVVQLWQDVGGDFRNCLKASDDLVRTVARLFVGMGKILREVSTLRGEESTIGSSSASTVDEGPTHSPTTNGSAVPRTPRGLDGRKSREPLRGRLPTNNLRRGRSSAQLRPPSWNQDLPPTPAQPTESSPSSIVARSRPQTPHDNRLLRRRSRGSQIMESPPPLPTLPTSRPAFIAGEREYQVDLPSLPSPLASERLQKRSLATPARANERRDMIEPAAAQEQLFSGLSLPSLPTTASPNLTPPRIHWVDSAPFTNASPGGTFSRAASSSVRGQTTFASLSELDEEDTHPTSLFRRQDLNSHTGGQTDQLHVSKGRGEKALASSRSLRSMSSPTASSIR</sequence>
<evidence type="ECO:0000313" key="2">
    <source>
        <dbReference type="Proteomes" id="UP000814128"/>
    </source>
</evidence>
<proteinExistence type="predicted"/>
<reference evidence="1" key="2">
    <citation type="journal article" date="2022" name="New Phytol.">
        <title>Evolutionary transition to the ectomycorrhizal habit in the genomes of a hyperdiverse lineage of mushroom-forming fungi.</title>
        <authorList>
            <person name="Looney B."/>
            <person name="Miyauchi S."/>
            <person name="Morin E."/>
            <person name="Drula E."/>
            <person name="Courty P.E."/>
            <person name="Kohler A."/>
            <person name="Kuo A."/>
            <person name="LaButti K."/>
            <person name="Pangilinan J."/>
            <person name="Lipzen A."/>
            <person name="Riley R."/>
            <person name="Andreopoulos W."/>
            <person name="He G."/>
            <person name="Johnson J."/>
            <person name="Nolan M."/>
            <person name="Tritt A."/>
            <person name="Barry K.W."/>
            <person name="Grigoriev I.V."/>
            <person name="Nagy L.G."/>
            <person name="Hibbett D."/>
            <person name="Henrissat B."/>
            <person name="Matheny P.B."/>
            <person name="Labbe J."/>
            <person name="Martin F.M."/>
        </authorList>
    </citation>
    <scope>NUCLEOTIDE SEQUENCE</scope>
    <source>
        <strain evidence="1">EC-137</strain>
    </source>
</reference>